<keyword evidence="12 13" id="KW-0275">Fatty acid biosynthesis</keyword>
<dbReference type="Pfam" id="PF00487">
    <property type="entry name" value="FA_desaturase"/>
    <property type="match status" value="1"/>
</dbReference>
<dbReference type="EMBL" id="NCKU01001710">
    <property type="protein sequence ID" value="RWS11423.1"/>
    <property type="molecule type" value="Genomic_DNA"/>
</dbReference>
<keyword evidence="9" id="KW-0408">Iron</keyword>
<dbReference type="PANTHER" id="PTHR11351:SF31">
    <property type="entry name" value="DESATURASE 1, ISOFORM A-RELATED"/>
    <property type="match status" value="1"/>
</dbReference>
<feature type="domain" description="Fatty acid desaturase" evidence="15">
    <location>
        <begin position="8"/>
        <end position="209"/>
    </location>
</feature>
<dbReference type="CDD" id="cd03505">
    <property type="entry name" value="Delta9-FADS-like"/>
    <property type="match status" value="1"/>
</dbReference>
<evidence type="ECO:0000313" key="17">
    <source>
        <dbReference type="EMBL" id="RWS11423.1"/>
    </source>
</evidence>
<sequence length="341" mass="40000">MYTLIFTFVLCYLAGLGLTAGAHRLWSHRSYKAKWPFRLLLAFFDTIAFDDSLYEYAKLHRIHHKYSETNADPHNYNEGFFFSHFGWKMMNRHPEFTEKLSKLDLSDVMQDPIARIQRKFWLPLAIICCFVLPTLVPYFCWNEDLITAFCISGTLRWCITSHAKATVNSFAHRWGQKPYDKNPGHACENKLVVWLAFGEGFHNFHHTFPWDYKQSELGWKYNMNLSAALVEVGALLGQTYDLKVAAPELIRQRRERTGEPLPEDYDYPSKRSFAEWIIVIILFIAPLLLWIASRYAFGHLYAYLNVFNVAPDKNIHNLIIDNLHEEIPTYWLVLKHELNIA</sequence>
<comment type="caution">
    <text evidence="18">The sequence shown here is derived from an EMBL/GenBank/DDBJ whole genome shotgun (WGS) entry which is preliminary data.</text>
</comment>
<comment type="similarity">
    <text evidence="2 13">Belongs to the fatty acid desaturase type 1 family.</text>
</comment>
<dbReference type="InterPro" id="IPR015876">
    <property type="entry name" value="Acyl-CoA_DS"/>
</dbReference>
<keyword evidence="19" id="KW-1185">Reference proteome</keyword>
<evidence type="ECO:0000313" key="18">
    <source>
        <dbReference type="EMBL" id="RWS11781.1"/>
    </source>
</evidence>
<accession>A0A3S3SBC1</accession>
<evidence type="ECO:0000313" key="19">
    <source>
        <dbReference type="Proteomes" id="UP000285301"/>
    </source>
</evidence>
<keyword evidence="5" id="KW-0479">Metal-binding</keyword>
<evidence type="ECO:0000256" key="3">
    <source>
        <dbReference type="ARBA" id="ARBA00022516"/>
    </source>
</evidence>
<evidence type="ECO:0000256" key="14">
    <source>
        <dbReference type="SAM" id="Phobius"/>
    </source>
</evidence>
<dbReference type="GO" id="GO:0005789">
    <property type="term" value="C:endoplasmic reticulum membrane"/>
    <property type="evidence" value="ECO:0007669"/>
    <property type="project" value="TreeGrafter"/>
</dbReference>
<feature type="transmembrane region" description="Helical" evidence="14">
    <location>
        <begin position="273"/>
        <end position="292"/>
    </location>
</feature>
<dbReference type="PANTHER" id="PTHR11351">
    <property type="entry name" value="ACYL-COA DESATURASE"/>
    <property type="match status" value="1"/>
</dbReference>
<dbReference type="InterPro" id="IPR001522">
    <property type="entry name" value="FADS-1_CS"/>
</dbReference>
<dbReference type="OrthoDB" id="10260134at2759"/>
<dbReference type="GO" id="GO:0005506">
    <property type="term" value="F:iron ion binding"/>
    <property type="evidence" value="ECO:0007669"/>
    <property type="project" value="TreeGrafter"/>
</dbReference>
<name>A0A3S3SBC1_9ACAR</name>
<evidence type="ECO:0000259" key="15">
    <source>
        <dbReference type="Pfam" id="PF00487"/>
    </source>
</evidence>
<dbReference type="PROSITE" id="PS00476">
    <property type="entry name" value="FATTY_ACID_DESATUR_1"/>
    <property type="match status" value="1"/>
</dbReference>
<keyword evidence="6" id="KW-0276">Fatty acid metabolism</keyword>
<dbReference type="EMBL" id="NCKU01002277">
    <property type="protein sequence ID" value="RWS09947.1"/>
    <property type="molecule type" value="Genomic_DNA"/>
</dbReference>
<proteinExistence type="inferred from homology"/>
<reference evidence="18" key="2">
    <citation type="submission" date="2018-11" db="EMBL/GenBank/DDBJ databases">
        <title>Trombidioid mite genomics.</title>
        <authorList>
            <person name="Dong X."/>
        </authorList>
    </citation>
    <scope>NUCLEOTIDE SEQUENCE</scope>
    <source>
        <strain evidence="18">UoL-WK</strain>
    </source>
</reference>
<comment type="subcellular location">
    <subcellularLocation>
        <location evidence="1">Membrane</location>
        <topology evidence="1">Multi-pass membrane protein</topology>
    </subcellularLocation>
</comment>
<organism evidence="18 19">
    <name type="scientific">Dinothrombium tinctorium</name>
    <dbReference type="NCBI Taxonomy" id="1965070"/>
    <lineage>
        <taxon>Eukaryota</taxon>
        <taxon>Metazoa</taxon>
        <taxon>Ecdysozoa</taxon>
        <taxon>Arthropoda</taxon>
        <taxon>Chelicerata</taxon>
        <taxon>Arachnida</taxon>
        <taxon>Acari</taxon>
        <taxon>Acariformes</taxon>
        <taxon>Trombidiformes</taxon>
        <taxon>Prostigmata</taxon>
        <taxon>Anystina</taxon>
        <taxon>Parasitengona</taxon>
        <taxon>Trombidioidea</taxon>
        <taxon>Trombidiidae</taxon>
        <taxon>Dinothrombium</taxon>
    </lineage>
</organism>
<dbReference type="EMBL" id="NCKU01001571">
    <property type="protein sequence ID" value="RWS11781.1"/>
    <property type="molecule type" value="Genomic_DNA"/>
</dbReference>
<dbReference type="STRING" id="1965070.A0A3S3SBC1"/>
<keyword evidence="4 13" id="KW-0812">Transmembrane</keyword>
<evidence type="ECO:0000256" key="8">
    <source>
        <dbReference type="ARBA" id="ARBA00023002"/>
    </source>
</evidence>
<dbReference type="GO" id="GO:0006636">
    <property type="term" value="P:unsaturated fatty acid biosynthetic process"/>
    <property type="evidence" value="ECO:0007669"/>
    <property type="project" value="TreeGrafter"/>
</dbReference>
<keyword evidence="7 14" id="KW-1133">Transmembrane helix</keyword>
<dbReference type="InterPro" id="IPR005804">
    <property type="entry name" value="FA_desaturase_dom"/>
</dbReference>
<dbReference type="PRINTS" id="PR00075">
    <property type="entry name" value="FACDDSATRASE"/>
</dbReference>
<reference evidence="18 19" key="1">
    <citation type="journal article" date="2018" name="Gigascience">
        <title>Genomes of trombidid mites reveal novel predicted allergens and laterally-transferred genes associated with secondary metabolism.</title>
        <authorList>
            <person name="Dong X."/>
            <person name="Chaisiri K."/>
            <person name="Xia D."/>
            <person name="Armstrong S.D."/>
            <person name="Fang Y."/>
            <person name="Donnelly M.J."/>
            <person name="Kadowaki T."/>
            <person name="McGarry J.W."/>
            <person name="Darby A.C."/>
            <person name="Makepeace B.L."/>
        </authorList>
    </citation>
    <scope>NUCLEOTIDE SEQUENCE [LARGE SCALE GENOMIC DNA]</scope>
    <source>
        <strain evidence="18">UoL-WK</strain>
    </source>
</reference>
<evidence type="ECO:0000256" key="6">
    <source>
        <dbReference type="ARBA" id="ARBA00022832"/>
    </source>
</evidence>
<evidence type="ECO:0000256" key="11">
    <source>
        <dbReference type="ARBA" id="ARBA00023136"/>
    </source>
</evidence>
<evidence type="ECO:0000256" key="7">
    <source>
        <dbReference type="ARBA" id="ARBA00022989"/>
    </source>
</evidence>
<gene>
    <name evidence="18" type="ORF">B4U79_02496</name>
    <name evidence="16" type="ORF">B4U79_08410</name>
    <name evidence="17" type="ORF">B4U79_09922</name>
</gene>
<evidence type="ECO:0000256" key="10">
    <source>
        <dbReference type="ARBA" id="ARBA00023098"/>
    </source>
</evidence>
<evidence type="ECO:0000256" key="13">
    <source>
        <dbReference type="RuleBase" id="RU000581"/>
    </source>
</evidence>
<evidence type="ECO:0000256" key="5">
    <source>
        <dbReference type="ARBA" id="ARBA00022723"/>
    </source>
</evidence>
<protein>
    <submittedName>
        <fullName evidence="18">Stearoyl-CoA desaturase 5-like protein</fullName>
    </submittedName>
</protein>
<dbReference type="AlphaFoldDB" id="A0A3S3SBC1"/>
<dbReference type="GO" id="GO:0004768">
    <property type="term" value="F:stearoyl-CoA 9-desaturase activity"/>
    <property type="evidence" value="ECO:0007669"/>
    <property type="project" value="TreeGrafter"/>
</dbReference>
<evidence type="ECO:0000256" key="9">
    <source>
        <dbReference type="ARBA" id="ARBA00023004"/>
    </source>
</evidence>
<evidence type="ECO:0000313" key="16">
    <source>
        <dbReference type="EMBL" id="RWS09947.1"/>
    </source>
</evidence>
<evidence type="ECO:0000256" key="4">
    <source>
        <dbReference type="ARBA" id="ARBA00022692"/>
    </source>
</evidence>
<keyword evidence="8 13" id="KW-0560">Oxidoreductase</keyword>
<comment type="domain">
    <text evidence="13">The histidine box domains are involved in binding the catalytic metal ions.</text>
</comment>
<feature type="transmembrane region" description="Helical" evidence="14">
    <location>
        <begin position="120"/>
        <end position="139"/>
    </location>
</feature>
<dbReference type="Proteomes" id="UP000285301">
    <property type="component" value="Unassembled WGS sequence"/>
</dbReference>
<keyword evidence="10" id="KW-0443">Lipid metabolism</keyword>
<keyword evidence="11 14" id="KW-0472">Membrane</keyword>
<evidence type="ECO:0000256" key="1">
    <source>
        <dbReference type="ARBA" id="ARBA00004141"/>
    </source>
</evidence>
<evidence type="ECO:0000256" key="2">
    <source>
        <dbReference type="ARBA" id="ARBA00009295"/>
    </source>
</evidence>
<keyword evidence="3 13" id="KW-0444">Lipid biosynthesis</keyword>
<comment type="cofactor">
    <cofactor evidence="13">
        <name>Fe(2+)</name>
        <dbReference type="ChEBI" id="CHEBI:29033"/>
    </cofactor>
</comment>
<evidence type="ECO:0000256" key="12">
    <source>
        <dbReference type="ARBA" id="ARBA00023160"/>
    </source>
</evidence>